<dbReference type="NCBIfam" id="TIGR01675">
    <property type="entry name" value="plant-AP"/>
    <property type="match status" value="2"/>
</dbReference>
<dbReference type="CDD" id="cd07535">
    <property type="entry name" value="HAD_VSP"/>
    <property type="match status" value="2"/>
</dbReference>
<evidence type="ECO:0000313" key="4">
    <source>
        <dbReference type="Proteomes" id="UP000824120"/>
    </source>
</evidence>
<dbReference type="Gene3D" id="3.40.50.1000">
    <property type="entry name" value="HAD superfamily/HAD-like"/>
    <property type="match status" value="3"/>
</dbReference>
<dbReference type="AlphaFoldDB" id="A0A9J5YQI0"/>
<evidence type="ECO:0000256" key="2">
    <source>
        <dbReference type="SAM" id="SignalP"/>
    </source>
</evidence>
<reference evidence="3 4" key="1">
    <citation type="submission" date="2020-09" db="EMBL/GenBank/DDBJ databases">
        <title>De no assembly of potato wild relative species, Solanum commersonii.</title>
        <authorList>
            <person name="Cho K."/>
        </authorList>
    </citation>
    <scope>NUCLEOTIDE SEQUENCE [LARGE SCALE GENOMIC DNA]</scope>
    <source>
        <strain evidence="3">LZ3.2</strain>
        <tissue evidence="3">Leaf</tissue>
    </source>
</reference>
<dbReference type="PANTHER" id="PTHR31284:SF20">
    <property type="entry name" value="ACID PHOSPHATASE 1-LIKE"/>
    <property type="match status" value="1"/>
</dbReference>
<dbReference type="PANTHER" id="PTHR31284">
    <property type="entry name" value="ACID PHOSPHATASE-LIKE PROTEIN"/>
    <property type="match status" value="1"/>
</dbReference>
<dbReference type="SUPFAM" id="SSF56784">
    <property type="entry name" value="HAD-like"/>
    <property type="match status" value="3"/>
</dbReference>
<protein>
    <submittedName>
        <fullName evidence="3">Uncharacterized protein</fullName>
    </submittedName>
</protein>
<evidence type="ECO:0000313" key="3">
    <source>
        <dbReference type="EMBL" id="KAG5601976.1"/>
    </source>
</evidence>
<feature type="chain" id="PRO_5039936724" evidence="2">
    <location>
        <begin position="20"/>
        <end position="749"/>
    </location>
</feature>
<name>A0A9J5YQI0_SOLCO</name>
<comment type="caution">
    <text evidence="3">The sequence shown here is derived from an EMBL/GenBank/DDBJ whole genome shotgun (WGS) entry which is preliminary data.</text>
</comment>
<feature type="signal peptide" evidence="2">
    <location>
        <begin position="1"/>
        <end position="19"/>
    </location>
</feature>
<organism evidence="3 4">
    <name type="scientific">Solanum commersonii</name>
    <name type="common">Commerson's wild potato</name>
    <name type="synonym">Commerson's nightshade</name>
    <dbReference type="NCBI Taxonomy" id="4109"/>
    <lineage>
        <taxon>Eukaryota</taxon>
        <taxon>Viridiplantae</taxon>
        <taxon>Streptophyta</taxon>
        <taxon>Embryophyta</taxon>
        <taxon>Tracheophyta</taxon>
        <taxon>Spermatophyta</taxon>
        <taxon>Magnoliopsida</taxon>
        <taxon>eudicotyledons</taxon>
        <taxon>Gunneridae</taxon>
        <taxon>Pentapetalae</taxon>
        <taxon>asterids</taxon>
        <taxon>lamiids</taxon>
        <taxon>Solanales</taxon>
        <taxon>Solanaceae</taxon>
        <taxon>Solanoideae</taxon>
        <taxon>Solaneae</taxon>
        <taxon>Solanum</taxon>
    </lineage>
</organism>
<dbReference type="EMBL" id="JACXVP010000006">
    <property type="protein sequence ID" value="KAG5601976.1"/>
    <property type="molecule type" value="Genomic_DNA"/>
</dbReference>
<evidence type="ECO:0000256" key="1">
    <source>
        <dbReference type="ARBA" id="ARBA00022729"/>
    </source>
</evidence>
<sequence length="749" mass="83584">MRCFTILFFFLAIVAVALASNEEDHQVISQVVEIHRLRPQTGSAGYTVPQLDCLSWRLAVETNNLQNWKLVPKECTNYVGHYMLGKQYRRDCEYVAKQAIEYAKTLKLGGDGKDVWVFDIDETTLSNSPYYARSDVAFGAIAYNNTKFSAWLAEGKAPAIPSILGVYKTVLSLGIKPVFITGTRDNFKQVRIVNLKKVGYSNWAALILKGENDSGSAVQFKSGKRTELVKAGYRIVGNIGDQWTDLIGENVGARTFKVPDPMYYIIAMALPSNVGYPVPQLDCLSWCLAVETNNLQNWKLVPKECENYVGHYMLGKLLYRRDCEYVAKHAIEYTKGLKLNRDGKDVWVFDVDDTTLSNLPYYARSDVRFGTIALNNTKFIGWLAEGKLPVIPSIQGVYKTLLSLGIKPVLITGAPENFRQSRIANLKKAGYSNWLKLVLRGGNDSKSAVEYKSSKRMELVKAGYRIVGNIGDQWTDLIGENVGARTFKVPNPMYYLAIVAVALASNVEAVISQVVEIHRLRPQTGSAGYTVPQLDCLSWRLAVETNNLQNWKLVPKECTNYVGHYMLGKQYRHDCEYVAKQAIEYAKSLKLGGDGKDVWVFDIDETTLSNSPYYARSDVAFGAIAYNATKFNEWTAEGKAPAIPSILGLYKTVLSLGIKPVFITGTKDNFKQVRIANLKKVGYTNWAALILKGDNDSGSAVKFKSSKRTALVKDGYRIVGNIGDQWSDLIGKNVGARTFKLPDPMYYIG</sequence>
<dbReference type="InterPro" id="IPR023214">
    <property type="entry name" value="HAD_sf"/>
</dbReference>
<dbReference type="InterPro" id="IPR010028">
    <property type="entry name" value="Acid_phosphatase_pln"/>
</dbReference>
<dbReference type="InterPro" id="IPR036412">
    <property type="entry name" value="HAD-like_sf"/>
</dbReference>
<accession>A0A9J5YQI0</accession>
<dbReference type="GO" id="GO:0003993">
    <property type="term" value="F:acid phosphatase activity"/>
    <property type="evidence" value="ECO:0007669"/>
    <property type="project" value="InterPro"/>
</dbReference>
<gene>
    <name evidence="3" type="ORF">H5410_033346</name>
</gene>
<dbReference type="InterPro" id="IPR005519">
    <property type="entry name" value="Acid_phosphat_B-like"/>
</dbReference>
<keyword evidence="1 2" id="KW-0732">Signal</keyword>
<proteinExistence type="predicted"/>
<keyword evidence="4" id="KW-1185">Reference proteome</keyword>
<dbReference type="Proteomes" id="UP000824120">
    <property type="component" value="Chromosome 6"/>
</dbReference>
<dbReference type="OrthoDB" id="59415at2759"/>
<dbReference type="Pfam" id="PF03767">
    <property type="entry name" value="Acid_phosphat_B"/>
    <property type="match status" value="3"/>
</dbReference>